<evidence type="ECO:0000313" key="1">
    <source>
        <dbReference type="Proteomes" id="UP000095283"/>
    </source>
</evidence>
<name>A0A1I7X2G1_HETBA</name>
<protein>
    <submittedName>
        <fullName evidence="2">Uncharacterized protein</fullName>
    </submittedName>
</protein>
<sequence>MLLLGRNLSKTNIAIDQCVFYTLLCLIYFKNYFKVGNKALVICYLKSVYKVME</sequence>
<keyword evidence="1" id="KW-1185">Reference proteome</keyword>
<organism evidence="1 2">
    <name type="scientific">Heterorhabditis bacteriophora</name>
    <name type="common">Entomopathogenic nematode worm</name>
    <dbReference type="NCBI Taxonomy" id="37862"/>
    <lineage>
        <taxon>Eukaryota</taxon>
        <taxon>Metazoa</taxon>
        <taxon>Ecdysozoa</taxon>
        <taxon>Nematoda</taxon>
        <taxon>Chromadorea</taxon>
        <taxon>Rhabditida</taxon>
        <taxon>Rhabditina</taxon>
        <taxon>Rhabditomorpha</taxon>
        <taxon>Strongyloidea</taxon>
        <taxon>Heterorhabditidae</taxon>
        <taxon>Heterorhabditis</taxon>
    </lineage>
</organism>
<reference evidence="2" key="1">
    <citation type="submission" date="2016-11" db="UniProtKB">
        <authorList>
            <consortium name="WormBaseParasite"/>
        </authorList>
    </citation>
    <scope>IDENTIFICATION</scope>
</reference>
<dbReference type="WBParaSite" id="Hba_11598">
    <property type="protein sequence ID" value="Hba_11598"/>
    <property type="gene ID" value="Hba_11598"/>
</dbReference>
<dbReference type="Proteomes" id="UP000095283">
    <property type="component" value="Unplaced"/>
</dbReference>
<dbReference type="AlphaFoldDB" id="A0A1I7X2G1"/>
<proteinExistence type="predicted"/>
<accession>A0A1I7X2G1</accession>
<evidence type="ECO:0000313" key="2">
    <source>
        <dbReference type="WBParaSite" id="Hba_11598"/>
    </source>
</evidence>